<feature type="transmembrane region" description="Helical" evidence="1">
    <location>
        <begin position="16"/>
        <end position="35"/>
    </location>
</feature>
<dbReference type="InterPro" id="IPR008965">
    <property type="entry name" value="CBM2/CBM3_carb-bd_dom_sf"/>
</dbReference>
<proteinExistence type="predicted"/>
<reference evidence="3 4" key="1">
    <citation type="journal article" date="2016" name="Nat. Commun.">
        <title>Thousands of microbial genomes shed light on interconnected biogeochemical processes in an aquifer system.</title>
        <authorList>
            <person name="Anantharaman K."/>
            <person name="Brown C.T."/>
            <person name="Hug L.A."/>
            <person name="Sharon I."/>
            <person name="Castelle C.J."/>
            <person name="Probst A.J."/>
            <person name="Thomas B.C."/>
            <person name="Singh A."/>
            <person name="Wilkins M.J."/>
            <person name="Karaoz U."/>
            <person name="Brodie E.L."/>
            <person name="Williams K.H."/>
            <person name="Hubbard S.S."/>
            <person name="Banfield J.F."/>
        </authorList>
    </citation>
    <scope>NUCLEOTIDE SEQUENCE [LARGE SCALE GENOMIC DNA]</scope>
</reference>
<keyword evidence="1" id="KW-0472">Membrane</keyword>
<dbReference type="STRING" id="1817821.A2717_00655"/>
<dbReference type="CDD" id="cd08547">
    <property type="entry name" value="Type_II_cohesin"/>
    <property type="match status" value="1"/>
</dbReference>
<dbReference type="GO" id="GO:0030246">
    <property type="term" value="F:carbohydrate binding"/>
    <property type="evidence" value="ECO:0007669"/>
    <property type="project" value="InterPro"/>
</dbReference>
<evidence type="ECO:0000259" key="2">
    <source>
        <dbReference type="Pfam" id="PF00963"/>
    </source>
</evidence>
<dbReference type="Gene3D" id="2.60.40.680">
    <property type="match status" value="1"/>
</dbReference>
<organism evidence="3 4">
    <name type="scientific">Candidatus Doudnabacteria bacterium RIFCSPHIGHO2_01_FULL_41_86</name>
    <dbReference type="NCBI Taxonomy" id="1817821"/>
    <lineage>
        <taxon>Bacteria</taxon>
        <taxon>Candidatus Doudnaibacteriota</taxon>
    </lineage>
</organism>
<keyword evidence="1" id="KW-1133">Transmembrane helix</keyword>
<dbReference type="Pfam" id="PF00963">
    <property type="entry name" value="Cohesin"/>
    <property type="match status" value="1"/>
</dbReference>
<dbReference type="EMBL" id="MFEH01000002">
    <property type="protein sequence ID" value="OGE74029.1"/>
    <property type="molecule type" value="Genomic_DNA"/>
</dbReference>
<accession>A0A1F5N8S3</accession>
<dbReference type="AlphaFoldDB" id="A0A1F5N8S3"/>
<sequence length="205" mass="22622">MQSWYKRWHDNDHHAYIHWIVLVLVLLLVWAAVSLRIQDWMSFNDPGVSVNLAKARAQITLDPQTQNIKAGDKFSVDIILDTASEPVDGVDIYALHYDPTLLSVIDDDSDTSGVQIQPGKIMELNAANLVSPSTGTIKFSQLSQGGTHFLGKGILATIHFKALASGTAYLKFDFSERSTVDTNAAYKGKDQLSKVVDGIYMISPK</sequence>
<dbReference type="GO" id="GO:0000272">
    <property type="term" value="P:polysaccharide catabolic process"/>
    <property type="evidence" value="ECO:0007669"/>
    <property type="project" value="InterPro"/>
</dbReference>
<feature type="domain" description="Cohesin" evidence="2">
    <location>
        <begin position="65"/>
        <end position="171"/>
    </location>
</feature>
<dbReference type="InterPro" id="IPR002102">
    <property type="entry name" value="Cohesin_dom"/>
</dbReference>
<evidence type="ECO:0000313" key="3">
    <source>
        <dbReference type="EMBL" id="OGE74029.1"/>
    </source>
</evidence>
<name>A0A1F5N8S3_9BACT</name>
<keyword evidence="1" id="KW-0812">Transmembrane</keyword>
<evidence type="ECO:0000313" key="4">
    <source>
        <dbReference type="Proteomes" id="UP000177610"/>
    </source>
</evidence>
<dbReference type="Proteomes" id="UP000177610">
    <property type="component" value="Unassembled WGS sequence"/>
</dbReference>
<gene>
    <name evidence="3" type="ORF">A2717_00655</name>
</gene>
<evidence type="ECO:0000256" key="1">
    <source>
        <dbReference type="SAM" id="Phobius"/>
    </source>
</evidence>
<protein>
    <recommendedName>
        <fullName evidence="2">Cohesin domain-containing protein</fullName>
    </recommendedName>
</protein>
<dbReference type="SUPFAM" id="SSF49384">
    <property type="entry name" value="Carbohydrate-binding domain"/>
    <property type="match status" value="1"/>
</dbReference>
<comment type="caution">
    <text evidence="3">The sequence shown here is derived from an EMBL/GenBank/DDBJ whole genome shotgun (WGS) entry which is preliminary data.</text>
</comment>